<evidence type="ECO:0000259" key="3">
    <source>
        <dbReference type="Pfam" id="PF00561"/>
    </source>
</evidence>
<dbReference type="Pfam" id="PF00561">
    <property type="entry name" value="Abhydrolase_1"/>
    <property type="match status" value="1"/>
</dbReference>
<evidence type="ECO:0000313" key="4">
    <source>
        <dbReference type="EMBL" id="PVY78391.1"/>
    </source>
</evidence>
<dbReference type="InterPro" id="IPR000073">
    <property type="entry name" value="AB_hydrolase_1"/>
</dbReference>
<dbReference type="SUPFAM" id="SSF53474">
    <property type="entry name" value="alpha/beta-Hydrolases"/>
    <property type="match status" value="1"/>
</dbReference>
<dbReference type="PANTHER" id="PTHR10794">
    <property type="entry name" value="ABHYDROLASE DOMAIN-CONTAINING PROTEIN"/>
    <property type="match status" value="1"/>
</dbReference>
<sequence length="332" mass="37321">MSIIEPQPDPVAHAGSDYRPPVWLRNGHLQSIWPTLFRRVTLFEPQSDVVATPDDDRLHMDWYRAGNRRLAILSHGLEGHSRRPYMLGLARALLAGGWDVLAWNFRSCGGRMNHQPRFYHSGATEDLDCVVRRALADPAGYEQLALAGFSMGGNLTMLYLAEQGSGLDERITHGLGFSVPCDLAGSAAVLALPSRRIYMNRFLKDLGRKMAHKASAFPDRISVTGFDRIRTFREFDDRYTAPLHGFRDAEAYWARCSCLGRLNDIAVPSLILNAEDDPFLSRECYPSDPEVLGRQVRLEAPPWGGHVGFVDRDPDGYYWSERRAVAFLSEDA</sequence>
<dbReference type="PIRSF" id="PIRSF005211">
    <property type="entry name" value="Ab_hydro_YheT"/>
    <property type="match status" value="1"/>
</dbReference>
<dbReference type="InterPro" id="IPR012020">
    <property type="entry name" value="ABHD4"/>
</dbReference>
<dbReference type="Proteomes" id="UP000245887">
    <property type="component" value="Unassembled WGS sequence"/>
</dbReference>
<dbReference type="GO" id="GO:0034338">
    <property type="term" value="F:short-chain carboxylesterase activity"/>
    <property type="evidence" value="ECO:0007669"/>
    <property type="project" value="TreeGrafter"/>
</dbReference>
<evidence type="ECO:0000313" key="5">
    <source>
        <dbReference type="Proteomes" id="UP000245887"/>
    </source>
</evidence>
<dbReference type="AlphaFoldDB" id="A0A2U1D0A9"/>
<feature type="active site" description="Charge relay system" evidence="2">
    <location>
        <position position="150"/>
    </location>
</feature>
<dbReference type="Gene3D" id="3.40.50.1820">
    <property type="entry name" value="alpha/beta hydrolase"/>
    <property type="match status" value="1"/>
</dbReference>
<dbReference type="GO" id="GO:0047372">
    <property type="term" value="F:monoacylglycerol lipase activity"/>
    <property type="evidence" value="ECO:0007669"/>
    <property type="project" value="TreeGrafter"/>
</dbReference>
<feature type="domain" description="AB hydrolase-1" evidence="3">
    <location>
        <begin position="72"/>
        <end position="312"/>
    </location>
</feature>
<dbReference type="PANTHER" id="PTHR10794:SF94">
    <property type="entry name" value="ESTERASE YHET-RELATED"/>
    <property type="match status" value="1"/>
</dbReference>
<feature type="active site" description="Charge relay system" evidence="2">
    <location>
        <position position="277"/>
    </location>
</feature>
<dbReference type="EMBL" id="QEKQ01000002">
    <property type="protein sequence ID" value="PVY78391.1"/>
    <property type="molecule type" value="Genomic_DNA"/>
</dbReference>
<name>A0A2U1D0A9_9GAMM</name>
<reference evidence="4 5" key="1">
    <citation type="submission" date="2018-04" db="EMBL/GenBank/DDBJ databases">
        <title>Genomic Encyclopedia of Type Strains, Phase IV (KMG-IV): sequencing the most valuable type-strain genomes for metagenomic binning, comparative biology and taxonomic classification.</title>
        <authorList>
            <person name="Goeker M."/>
        </authorList>
    </citation>
    <scope>NUCLEOTIDE SEQUENCE [LARGE SCALE GENOMIC DNA]</scope>
    <source>
        <strain evidence="4 5">DSM 28688</strain>
    </source>
</reference>
<organism evidence="4 5">
    <name type="scientific">Tamilnaduibacter salinus</name>
    <dbReference type="NCBI Taxonomy" id="1484056"/>
    <lineage>
        <taxon>Bacteria</taxon>
        <taxon>Pseudomonadati</taxon>
        <taxon>Pseudomonadota</taxon>
        <taxon>Gammaproteobacteria</taxon>
        <taxon>Pseudomonadales</taxon>
        <taxon>Marinobacteraceae</taxon>
        <taxon>Tamilnaduibacter</taxon>
    </lineage>
</organism>
<dbReference type="InterPro" id="IPR029058">
    <property type="entry name" value="AB_hydrolase_fold"/>
</dbReference>
<evidence type="ECO:0000256" key="2">
    <source>
        <dbReference type="PIRSR" id="PIRSR005211-1"/>
    </source>
</evidence>
<feature type="active site" description="Charge relay system" evidence="2">
    <location>
        <position position="306"/>
    </location>
</feature>
<proteinExistence type="inferred from homology"/>
<dbReference type="InterPro" id="IPR050960">
    <property type="entry name" value="AB_hydrolase_4_sf"/>
</dbReference>
<comment type="caution">
    <text evidence="4">The sequence shown here is derived from an EMBL/GenBank/DDBJ whole genome shotgun (WGS) entry which is preliminary data.</text>
</comment>
<accession>A0A2U1D0A9</accession>
<protein>
    <recommendedName>
        <fullName evidence="3">AB hydrolase-1 domain-containing protein</fullName>
    </recommendedName>
</protein>
<dbReference type="OrthoDB" id="332676at2"/>
<evidence type="ECO:0000256" key="1">
    <source>
        <dbReference type="ARBA" id="ARBA00010884"/>
    </source>
</evidence>
<gene>
    <name evidence="4" type="ORF">C8D92_102436</name>
</gene>
<dbReference type="RefSeq" id="WP_116918628.1">
    <property type="nucleotide sequence ID" value="NZ_QEKQ01000002.1"/>
</dbReference>
<comment type="similarity">
    <text evidence="1">Belongs to the AB hydrolase superfamily. AB hydrolase 4 family.</text>
</comment>